<evidence type="ECO:0000313" key="2">
    <source>
        <dbReference type="EMBL" id="KAF9497408.1"/>
    </source>
</evidence>
<reference evidence="2" key="1">
    <citation type="submission" date="2020-11" db="EMBL/GenBank/DDBJ databases">
        <authorList>
            <consortium name="DOE Joint Genome Institute"/>
            <person name="Ahrendt S."/>
            <person name="Riley R."/>
            <person name="Andreopoulos W."/>
            <person name="Labutti K."/>
            <person name="Pangilinan J."/>
            <person name="Ruiz-Duenas F.J."/>
            <person name="Barrasa J.M."/>
            <person name="Sanchez-Garcia M."/>
            <person name="Camarero S."/>
            <person name="Miyauchi S."/>
            <person name="Serrano A."/>
            <person name="Linde D."/>
            <person name="Babiker R."/>
            <person name="Drula E."/>
            <person name="Ayuso-Fernandez I."/>
            <person name="Pacheco R."/>
            <person name="Padilla G."/>
            <person name="Ferreira P."/>
            <person name="Barriuso J."/>
            <person name="Kellner H."/>
            <person name="Castanera R."/>
            <person name="Alfaro M."/>
            <person name="Ramirez L."/>
            <person name="Pisabarro A.G."/>
            <person name="Kuo A."/>
            <person name="Tritt A."/>
            <person name="Lipzen A."/>
            <person name="He G."/>
            <person name="Yan M."/>
            <person name="Ng V."/>
            <person name="Cullen D."/>
            <person name="Martin F."/>
            <person name="Rosso M.-N."/>
            <person name="Henrissat B."/>
            <person name="Hibbett D."/>
            <person name="Martinez A.T."/>
            <person name="Grigoriev I.V."/>
        </authorList>
    </citation>
    <scope>NUCLEOTIDE SEQUENCE</scope>
    <source>
        <strain evidence="2">ATCC 90797</strain>
    </source>
</reference>
<organism evidence="2 3">
    <name type="scientific">Pleurotus eryngii</name>
    <name type="common">Boletus of the steppes</name>
    <dbReference type="NCBI Taxonomy" id="5323"/>
    <lineage>
        <taxon>Eukaryota</taxon>
        <taxon>Fungi</taxon>
        <taxon>Dikarya</taxon>
        <taxon>Basidiomycota</taxon>
        <taxon>Agaricomycotina</taxon>
        <taxon>Agaricomycetes</taxon>
        <taxon>Agaricomycetidae</taxon>
        <taxon>Agaricales</taxon>
        <taxon>Pleurotineae</taxon>
        <taxon>Pleurotaceae</taxon>
        <taxon>Pleurotus</taxon>
    </lineage>
</organism>
<protein>
    <submittedName>
        <fullName evidence="2">Uncharacterized protein</fullName>
    </submittedName>
</protein>
<accession>A0A9P6DHG3</accession>
<feature type="compositionally biased region" description="Polar residues" evidence="1">
    <location>
        <begin position="1"/>
        <end position="12"/>
    </location>
</feature>
<sequence length="141" mass="15729">MSQPPARSQSRPASVAPSDHEQNSPVRERSRPANDRSPTPRRLSPDSSDAESSVPSRRRRRRGKDRDLSALQEEEDDRHVVRGAQDAAAIGQNGPREVERRGADEDDMGDKPLKLRLDLNLDVDVELRAKVHGDVTLALLR</sequence>
<feature type="region of interest" description="Disordered" evidence="1">
    <location>
        <begin position="1"/>
        <end position="111"/>
    </location>
</feature>
<keyword evidence="3" id="KW-1185">Reference proteome</keyword>
<dbReference type="Proteomes" id="UP000807025">
    <property type="component" value="Unassembled WGS sequence"/>
</dbReference>
<dbReference type="OrthoDB" id="2873061at2759"/>
<dbReference type="AlphaFoldDB" id="A0A9P6DHG3"/>
<dbReference type="PANTHER" id="PTHR35587:SF4">
    <property type="match status" value="1"/>
</dbReference>
<dbReference type="PANTHER" id="PTHR35587">
    <property type="entry name" value="EXPRESSED PROTEIN"/>
    <property type="match status" value="1"/>
</dbReference>
<gene>
    <name evidence="2" type="ORF">BDN71DRAFT_1444895</name>
</gene>
<evidence type="ECO:0000313" key="3">
    <source>
        <dbReference type="Proteomes" id="UP000807025"/>
    </source>
</evidence>
<feature type="compositionally biased region" description="Basic and acidic residues" evidence="1">
    <location>
        <begin position="96"/>
        <end position="111"/>
    </location>
</feature>
<evidence type="ECO:0000256" key="1">
    <source>
        <dbReference type="SAM" id="MobiDB-lite"/>
    </source>
</evidence>
<feature type="compositionally biased region" description="Polar residues" evidence="1">
    <location>
        <begin position="45"/>
        <end position="55"/>
    </location>
</feature>
<feature type="compositionally biased region" description="Basic and acidic residues" evidence="1">
    <location>
        <begin position="18"/>
        <end position="34"/>
    </location>
</feature>
<dbReference type="EMBL" id="MU154544">
    <property type="protein sequence ID" value="KAF9497408.1"/>
    <property type="molecule type" value="Genomic_DNA"/>
</dbReference>
<name>A0A9P6DHG3_PLEER</name>
<comment type="caution">
    <text evidence="2">The sequence shown here is derived from an EMBL/GenBank/DDBJ whole genome shotgun (WGS) entry which is preliminary data.</text>
</comment>
<proteinExistence type="predicted"/>